<dbReference type="InterPro" id="IPR036691">
    <property type="entry name" value="Endo/exonu/phosph_ase_sf"/>
</dbReference>
<evidence type="ECO:0000259" key="1">
    <source>
        <dbReference type="Pfam" id="PF14529"/>
    </source>
</evidence>
<dbReference type="Gene3D" id="3.60.10.10">
    <property type="entry name" value="Endonuclease/exonuclease/phosphatase"/>
    <property type="match status" value="1"/>
</dbReference>
<gene>
    <name evidence="2" type="primary">jockeypol_106</name>
    <name evidence="2" type="ORF">CEXT_644941</name>
</gene>
<accession>A0AAV4TS21</accession>
<evidence type="ECO:0000313" key="3">
    <source>
        <dbReference type="Proteomes" id="UP001054945"/>
    </source>
</evidence>
<dbReference type="Pfam" id="PF14529">
    <property type="entry name" value="Exo_endo_phos_2"/>
    <property type="match status" value="1"/>
</dbReference>
<feature type="domain" description="Endonuclease/exonuclease/phosphatase" evidence="1">
    <location>
        <begin position="100"/>
        <end position="198"/>
    </location>
</feature>
<keyword evidence="2" id="KW-0695">RNA-directed DNA polymerase</keyword>
<name>A0AAV4TS21_CAEEX</name>
<keyword evidence="3" id="KW-1185">Reference proteome</keyword>
<dbReference type="PANTHER" id="PTHR33273:SF4">
    <property type="entry name" value="ENDONUCLEASE_EXONUCLEASE_PHOSPHATASE DOMAIN-CONTAINING PROTEIN"/>
    <property type="match status" value="1"/>
</dbReference>
<dbReference type="InterPro" id="IPR005135">
    <property type="entry name" value="Endo/exonuclease/phosphatase"/>
</dbReference>
<sequence>MGMIMDDHTYTREKEDAMEVTAEGSLALFRTSYRRSLPRAVADLFNHPLRCGTAILIKNNISHHEVPTPSLNSIKTTIISVHFANIPPPPPSLLLFMLPAASDLLTDLTTLLSINNSSILSGDFNSPHIRWGSHTNSYTVINLLNFSVRTGFEIIAPSTPTRYGLNSSSVIDPTILNNFHCTYDITSISELSSYHNPVLLNFNVNYITLNIPLKFPPTGKPLPNSFLQITPLFPSNIDNSNDLETAVDNLTTNHRLQSCF</sequence>
<dbReference type="EMBL" id="BPLR01011732">
    <property type="protein sequence ID" value="GIY48599.1"/>
    <property type="molecule type" value="Genomic_DNA"/>
</dbReference>
<keyword evidence="2" id="KW-0548">Nucleotidyltransferase</keyword>
<comment type="caution">
    <text evidence="2">The sequence shown here is derived from an EMBL/GenBank/DDBJ whole genome shotgun (WGS) entry which is preliminary data.</text>
</comment>
<dbReference type="Proteomes" id="UP001054945">
    <property type="component" value="Unassembled WGS sequence"/>
</dbReference>
<protein>
    <submittedName>
        <fullName evidence="2">RNA-directed DNA polymerase from mobile element jockey</fullName>
    </submittedName>
</protein>
<dbReference type="GO" id="GO:0003964">
    <property type="term" value="F:RNA-directed DNA polymerase activity"/>
    <property type="evidence" value="ECO:0007669"/>
    <property type="project" value="UniProtKB-KW"/>
</dbReference>
<reference evidence="2 3" key="1">
    <citation type="submission" date="2021-06" db="EMBL/GenBank/DDBJ databases">
        <title>Caerostris extrusa draft genome.</title>
        <authorList>
            <person name="Kono N."/>
            <person name="Arakawa K."/>
        </authorList>
    </citation>
    <scope>NUCLEOTIDE SEQUENCE [LARGE SCALE GENOMIC DNA]</scope>
</reference>
<dbReference type="SUPFAM" id="SSF56219">
    <property type="entry name" value="DNase I-like"/>
    <property type="match status" value="1"/>
</dbReference>
<organism evidence="2 3">
    <name type="scientific">Caerostris extrusa</name>
    <name type="common">Bark spider</name>
    <name type="synonym">Caerostris bankana</name>
    <dbReference type="NCBI Taxonomy" id="172846"/>
    <lineage>
        <taxon>Eukaryota</taxon>
        <taxon>Metazoa</taxon>
        <taxon>Ecdysozoa</taxon>
        <taxon>Arthropoda</taxon>
        <taxon>Chelicerata</taxon>
        <taxon>Arachnida</taxon>
        <taxon>Araneae</taxon>
        <taxon>Araneomorphae</taxon>
        <taxon>Entelegynae</taxon>
        <taxon>Araneoidea</taxon>
        <taxon>Araneidae</taxon>
        <taxon>Caerostris</taxon>
    </lineage>
</organism>
<dbReference type="AlphaFoldDB" id="A0AAV4TS21"/>
<evidence type="ECO:0000313" key="2">
    <source>
        <dbReference type="EMBL" id="GIY48599.1"/>
    </source>
</evidence>
<keyword evidence="2" id="KW-0808">Transferase</keyword>
<dbReference type="PANTHER" id="PTHR33273">
    <property type="entry name" value="DOMAIN-CONTAINING PROTEIN, PUTATIVE-RELATED"/>
    <property type="match status" value="1"/>
</dbReference>
<proteinExistence type="predicted"/>